<feature type="domain" description="Endonuclease/exonuclease/phosphatase" evidence="1">
    <location>
        <begin position="144"/>
        <end position="358"/>
    </location>
</feature>
<keyword evidence="2" id="KW-0540">Nuclease</keyword>
<name>A0ABS6FZJ0_9FIRM</name>
<protein>
    <submittedName>
        <fullName evidence="2">Endonuclease/exonuclease/phosphatase family protein</fullName>
    </submittedName>
</protein>
<keyword evidence="2" id="KW-0255">Endonuclease</keyword>
<dbReference type="GO" id="GO:0004519">
    <property type="term" value="F:endonuclease activity"/>
    <property type="evidence" value="ECO:0007669"/>
    <property type="project" value="UniProtKB-KW"/>
</dbReference>
<dbReference type="RefSeq" id="WP_216415130.1">
    <property type="nucleotide sequence ID" value="NZ_JAHLQK010000001.1"/>
</dbReference>
<dbReference type="EMBL" id="JAHLQK010000001">
    <property type="protein sequence ID" value="MBU5675669.1"/>
    <property type="molecule type" value="Genomic_DNA"/>
</dbReference>
<comment type="caution">
    <text evidence="2">The sequence shown here is derived from an EMBL/GenBank/DDBJ whole genome shotgun (WGS) entry which is preliminary data.</text>
</comment>
<evidence type="ECO:0000313" key="2">
    <source>
        <dbReference type="EMBL" id="MBU5675669.1"/>
    </source>
</evidence>
<dbReference type="Proteomes" id="UP000779508">
    <property type="component" value="Unassembled WGS sequence"/>
</dbReference>
<keyword evidence="2" id="KW-0378">Hydrolase</keyword>
<sequence>MKKWSRTIFIFFLLGFLFTLRVAYRQHVNVIKYVNDEGISHLEVIAPTNIKSITFDVFDENKQMTHSISLTNPVLKLEDNAKNNNNIFYITKDSVAFNRFNKLVVYNEIEHPRSFEFINLQTQEVNLDRGTSFKESGIEELKIMSYNIHHGKNLLGIYTLDQIANIIKDSEADIIGLQEVDANFARSKFQNQLKYLADKLSMNYVYGDNVNIIGAKYGNGILSKYSIVSYENLKIPSGREQRGLLSAVIDINDQKINFLNTHLGLTASERLVQVQAISKYLSTLSNEVILVGDFNTMYNSREVHEISKKLTDVGYVTNNNYISTFEVPFVSRRIDYIFISSNIEAKDYRIIRERASDHYPIVADVKIKK</sequence>
<dbReference type="InterPro" id="IPR051916">
    <property type="entry name" value="GPI-anchor_lipid_remodeler"/>
</dbReference>
<proteinExistence type="predicted"/>
<evidence type="ECO:0000259" key="1">
    <source>
        <dbReference type="Pfam" id="PF03372"/>
    </source>
</evidence>
<dbReference type="Pfam" id="PF03372">
    <property type="entry name" value="Exo_endo_phos"/>
    <property type="match status" value="1"/>
</dbReference>
<dbReference type="InterPro" id="IPR005135">
    <property type="entry name" value="Endo/exonuclease/phosphatase"/>
</dbReference>
<dbReference type="PANTHER" id="PTHR14859">
    <property type="entry name" value="CALCOFLUOR WHITE HYPERSENSITIVE PROTEIN PRECURSOR"/>
    <property type="match status" value="1"/>
</dbReference>
<gene>
    <name evidence="2" type="ORF">KQI88_04500</name>
</gene>
<organism evidence="2 3">
    <name type="scientific">Alkaliphilus flagellatus</name>
    <dbReference type="NCBI Taxonomy" id="2841507"/>
    <lineage>
        <taxon>Bacteria</taxon>
        <taxon>Bacillati</taxon>
        <taxon>Bacillota</taxon>
        <taxon>Clostridia</taxon>
        <taxon>Peptostreptococcales</taxon>
        <taxon>Natronincolaceae</taxon>
        <taxon>Alkaliphilus</taxon>
    </lineage>
</organism>
<evidence type="ECO:0000313" key="3">
    <source>
        <dbReference type="Proteomes" id="UP000779508"/>
    </source>
</evidence>
<dbReference type="PANTHER" id="PTHR14859:SF1">
    <property type="entry name" value="PGAP2-INTERACTING PROTEIN"/>
    <property type="match status" value="1"/>
</dbReference>
<reference evidence="2 3" key="1">
    <citation type="submission" date="2021-06" db="EMBL/GenBank/DDBJ databases">
        <authorList>
            <person name="Sun Q."/>
            <person name="Li D."/>
        </authorList>
    </citation>
    <scope>NUCLEOTIDE SEQUENCE [LARGE SCALE GENOMIC DNA]</scope>
    <source>
        <strain evidence="2 3">MSJ-5</strain>
    </source>
</reference>
<accession>A0ABS6FZJ0</accession>
<keyword evidence="3" id="KW-1185">Reference proteome</keyword>